<dbReference type="AlphaFoldDB" id="A0A1A7C421"/>
<dbReference type="PANTHER" id="PTHR30273:SF2">
    <property type="entry name" value="PROTEIN FECR"/>
    <property type="match status" value="1"/>
</dbReference>
<keyword evidence="4" id="KW-1185">Reference proteome</keyword>
<evidence type="ECO:0000313" key="4">
    <source>
        <dbReference type="Proteomes" id="UP000092713"/>
    </source>
</evidence>
<dbReference type="Gene3D" id="2.60.120.1440">
    <property type="match status" value="1"/>
</dbReference>
<dbReference type="InterPro" id="IPR012373">
    <property type="entry name" value="Ferrdict_sens_TM"/>
</dbReference>
<feature type="domain" description="FecR N-terminal" evidence="2">
    <location>
        <begin position="17"/>
        <end position="58"/>
    </location>
</feature>
<dbReference type="PIRSF" id="PIRSF018266">
    <property type="entry name" value="FecR"/>
    <property type="match status" value="1"/>
</dbReference>
<keyword evidence="3" id="KW-0472">Membrane</keyword>
<keyword evidence="3" id="KW-0812">Transmembrane</keyword>
<dbReference type="STRING" id="1747903.ASR47_101211"/>
<dbReference type="Proteomes" id="UP000092713">
    <property type="component" value="Unassembled WGS sequence"/>
</dbReference>
<evidence type="ECO:0000259" key="2">
    <source>
        <dbReference type="Pfam" id="PF16220"/>
    </source>
</evidence>
<dbReference type="InterPro" id="IPR032623">
    <property type="entry name" value="FecR_N"/>
</dbReference>
<evidence type="ECO:0000259" key="1">
    <source>
        <dbReference type="Pfam" id="PF04773"/>
    </source>
</evidence>
<dbReference type="Pfam" id="PF04773">
    <property type="entry name" value="FecR"/>
    <property type="match status" value="1"/>
</dbReference>
<dbReference type="EMBL" id="LOCQ01000051">
    <property type="protein sequence ID" value="OBV39789.1"/>
    <property type="molecule type" value="Genomic_DNA"/>
</dbReference>
<comment type="caution">
    <text evidence="3">The sequence shown here is derived from an EMBL/GenBank/DDBJ whole genome shotgun (WGS) entry which is preliminary data.</text>
</comment>
<dbReference type="GO" id="GO:0016989">
    <property type="term" value="F:sigma factor antagonist activity"/>
    <property type="evidence" value="ECO:0007669"/>
    <property type="project" value="TreeGrafter"/>
</dbReference>
<evidence type="ECO:0000313" key="3">
    <source>
        <dbReference type="EMBL" id="OBV39789.1"/>
    </source>
</evidence>
<feature type="domain" description="FecR protein" evidence="1">
    <location>
        <begin position="126"/>
        <end position="220"/>
    </location>
</feature>
<dbReference type="PANTHER" id="PTHR30273">
    <property type="entry name" value="PERIPLASMIC SIGNAL SENSOR AND SIGMA FACTOR ACTIVATOR FECR-RELATED"/>
    <property type="match status" value="1"/>
</dbReference>
<proteinExistence type="predicted"/>
<accession>A0A1A7C421</accession>
<dbReference type="OrthoDB" id="1100567at2"/>
<dbReference type="InterPro" id="IPR006860">
    <property type="entry name" value="FecR"/>
</dbReference>
<reference evidence="3 4" key="1">
    <citation type="submission" date="2016-04" db="EMBL/GenBank/DDBJ databases">
        <title>Draft genome sequence of Janthinobacterium psychrotolerans sp. nov., isolated from freshwater sediments in Denmark.</title>
        <authorList>
            <person name="Gong X."/>
            <person name="Skrivergaard S."/>
            <person name="Korsgaard B.S."/>
            <person name="Schreiber L."/>
            <person name="Marshall I.P."/>
            <person name="Finster K."/>
            <person name="Schramm A."/>
        </authorList>
    </citation>
    <scope>NUCLEOTIDE SEQUENCE [LARGE SCALE GENOMIC DNA]</scope>
    <source>
        <strain evidence="3 4">S3-2</strain>
    </source>
</reference>
<sequence>MSMQRRHEQEIPYATLEQAAEWFAVFRSGRVEDDERRRWQDWLAADAGHRQAWARVEAISDGVAIAREAPQAASAALHAASQLGYRVQRRKLLKAMALAAVTVGAGWQVARQDGVQALVAGLGASHRTGVGESRQALLADGTRLWLDTDTVLDVRYDGSQRLLVLHQGVIMVETHADTVYPPRPLIVRSRQGAMRALGTRFAVRQFDGHTRLDVSEGRVEITPLDAPASVSARVVAAGEQTSFTRHAIAAGGALDPARQAWTQGMLIAQDMPLAQFLAELSRYRPGHLGCDPAIAGLRVVGAFPLRDTGQALAMLAAALPVRVRFTLPWWVTVAPT</sequence>
<gene>
    <name evidence="3" type="ORF">ASR47_101211</name>
</gene>
<organism evidence="3 4">
    <name type="scientific">Janthinobacterium psychrotolerans</name>
    <dbReference type="NCBI Taxonomy" id="1747903"/>
    <lineage>
        <taxon>Bacteria</taxon>
        <taxon>Pseudomonadati</taxon>
        <taxon>Pseudomonadota</taxon>
        <taxon>Betaproteobacteria</taxon>
        <taxon>Burkholderiales</taxon>
        <taxon>Oxalobacteraceae</taxon>
        <taxon>Janthinobacterium</taxon>
    </lineage>
</organism>
<name>A0A1A7C421_9BURK</name>
<dbReference type="Pfam" id="PF16220">
    <property type="entry name" value="DUF4880"/>
    <property type="match status" value="1"/>
</dbReference>
<protein>
    <submittedName>
        <fullName evidence="3">Transmembrane sensor</fullName>
    </submittedName>
</protein>